<reference evidence="2 3" key="1">
    <citation type="submission" date="2017-09" db="EMBL/GenBank/DDBJ databases">
        <title>Depth-based differentiation of microbial function through sediment-hosted aquifers and enrichment of novel symbionts in the deep terrestrial subsurface.</title>
        <authorList>
            <person name="Probst A.J."/>
            <person name="Ladd B."/>
            <person name="Jarett J.K."/>
            <person name="Geller-Mcgrath D.E."/>
            <person name="Sieber C.M."/>
            <person name="Emerson J.B."/>
            <person name="Anantharaman K."/>
            <person name="Thomas B.C."/>
            <person name="Malmstrom R."/>
            <person name="Stieglmeier M."/>
            <person name="Klingl A."/>
            <person name="Woyke T."/>
            <person name="Ryan C.M."/>
            <person name="Banfield J.F."/>
        </authorList>
    </citation>
    <scope>NUCLEOTIDE SEQUENCE [LARGE SCALE GENOMIC DNA]</scope>
    <source>
        <strain evidence="2">CG23_combo_of_CG06-09_8_20_14_all_40_14</strain>
    </source>
</reference>
<dbReference type="PANTHER" id="PTHR32182:SF22">
    <property type="entry name" value="ATP-DEPENDENT ENDONUCLEASE, OLD FAMILY-RELATED"/>
    <property type="match status" value="1"/>
</dbReference>
<gene>
    <name evidence="2" type="ORF">COX53_02090</name>
</gene>
<dbReference type="Proteomes" id="UP000231388">
    <property type="component" value="Unassembled WGS sequence"/>
</dbReference>
<evidence type="ECO:0000259" key="1">
    <source>
        <dbReference type="Pfam" id="PF13175"/>
    </source>
</evidence>
<dbReference type="SUPFAM" id="SSF52540">
    <property type="entry name" value="P-loop containing nucleoside triphosphate hydrolases"/>
    <property type="match status" value="1"/>
</dbReference>
<evidence type="ECO:0000313" key="2">
    <source>
        <dbReference type="EMBL" id="PIP04487.1"/>
    </source>
</evidence>
<feature type="domain" description="Endonuclease GajA/Old nuclease/RecF-like AAA" evidence="1">
    <location>
        <begin position="4"/>
        <end position="352"/>
    </location>
</feature>
<dbReference type="PANTHER" id="PTHR32182">
    <property type="entry name" value="DNA REPLICATION AND REPAIR PROTEIN RECF"/>
    <property type="match status" value="1"/>
</dbReference>
<dbReference type="GO" id="GO:0006302">
    <property type="term" value="P:double-strand break repair"/>
    <property type="evidence" value="ECO:0007669"/>
    <property type="project" value="TreeGrafter"/>
</dbReference>
<protein>
    <recommendedName>
        <fullName evidence="1">Endonuclease GajA/Old nuclease/RecF-like AAA domain-containing protein</fullName>
    </recommendedName>
</protein>
<dbReference type="AlphaFoldDB" id="A0A2G9XC30"/>
<evidence type="ECO:0000313" key="3">
    <source>
        <dbReference type="Proteomes" id="UP000231388"/>
    </source>
</evidence>
<dbReference type="Gene3D" id="3.40.50.300">
    <property type="entry name" value="P-loop containing nucleotide triphosphate hydrolases"/>
    <property type="match status" value="1"/>
</dbReference>
<organism evidence="2 3">
    <name type="scientific">candidate division WWE3 bacterium CG23_combo_of_CG06-09_8_20_14_all_40_14</name>
    <dbReference type="NCBI Taxonomy" id="1975095"/>
    <lineage>
        <taxon>Bacteria</taxon>
        <taxon>Katanobacteria</taxon>
    </lineage>
</organism>
<name>A0A2G9XC30_UNCKA</name>
<dbReference type="EMBL" id="PCQY01000027">
    <property type="protein sequence ID" value="PIP04487.1"/>
    <property type="molecule type" value="Genomic_DNA"/>
</dbReference>
<dbReference type="Pfam" id="PF13175">
    <property type="entry name" value="AAA_15"/>
    <property type="match status" value="1"/>
</dbReference>
<sequence length="362" mass="41632">MHLLTSIKIENFKSFTNEVVGFDNVACFVGANESGKSNLLDAIYHLSSKKQAAPFTPDDLCIGAPNYPIGEVKITYTLLLKELIVKDILEYFPKIKGKFLSLTKRGKPNESPVWECSSDITQSVLPDIIQINNKNIFVQNFNKDEAQKKTAKKRSDCGWFINDSTVDLRKNPYKKLLDENKITLLKGKEKIDFVSNLVKDSALKNMKIYQWRYKEEDFLQENVPIADLIQSPDKFRSVTNMFLISGWKKSDLATNLQNQTSTVYSNLFNQVKRSINSLIKNHWSSHKNLKIELEHRGDHLTIHLNEPGSSTPPEFRSDGLKWFLTFLINFRAQSKDISNYILLIDEPGLYLLQGARKTFWTR</sequence>
<dbReference type="InterPro" id="IPR041685">
    <property type="entry name" value="AAA_GajA/Old/RecF-like"/>
</dbReference>
<accession>A0A2G9XC30</accession>
<proteinExistence type="predicted"/>
<comment type="caution">
    <text evidence="2">The sequence shown here is derived from an EMBL/GenBank/DDBJ whole genome shotgun (WGS) entry which is preliminary data.</text>
</comment>
<dbReference type="GO" id="GO:0000731">
    <property type="term" value="P:DNA synthesis involved in DNA repair"/>
    <property type="evidence" value="ECO:0007669"/>
    <property type="project" value="TreeGrafter"/>
</dbReference>
<dbReference type="InterPro" id="IPR027417">
    <property type="entry name" value="P-loop_NTPase"/>
</dbReference>